<dbReference type="Proteomes" id="UP000184085">
    <property type="component" value="Unassembled WGS sequence"/>
</dbReference>
<evidence type="ECO:0000313" key="2">
    <source>
        <dbReference type="Proteomes" id="UP000184085"/>
    </source>
</evidence>
<dbReference type="InterPro" id="IPR021955">
    <property type="entry name" value="DUF3572"/>
</dbReference>
<dbReference type="RefSeq" id="WP_072705803.1">
    <property type="nucleotide sequence ID" value="NZ_FMJB01000044.1"/>
</dbReference>
<organism evidence="1 2">
    <name type="scientific">Donghicola eburneus</name>
    <dbReference type="NCBI Taxonomy" id="393278"/>
    <lineage>
        <taxon>Bacteria</taxon>
        <taxon>Pseudomonadati</taxon>
        <taxon>Pseudomonadota</taxon>
        <taxon>Alphaproteobacteria</taxon>
        <taxon>Rhodobacterales</taxon>
        <taxon>Roseobacteraceae</taxon>
        <taxon>Donghicola</taxon>
    </lineage>
</organism>
<protein>
    <recommendedName>
        <fullName evidence="3">DUF3572 domain-containing protein</fullName>
    </recommendedName>
</protein>
<gene>
    <name evidence="1" type="ORF">KARMA_1345</name>
</gene>
<proteinExistence type="predicted"/>
<reference evidence="2" key="1">
    <citation type="submission" date="2016-09" db="EMBL/GenBank/DDBJ databases">
        <authorList>
            <person name="Wibberg D."/>
        </authorList>
    </citation>
    <scope>NUCLEOTIDE SEQUENCE [LARGE SCALE GENOMIC DNA]</scope>
</reference>
<evidence type="ECO:0000313" key="1">
    <source>
        <dbReference type="EMBL" id="SCM67157.1"/>
    </source>
</evidence>
<accession>A0A1M4MZE0</accession>
<keyword evidence="2" id="KW-1185">Reference proteome</keyword>
<name>A0A1M4MZE0_9RHOB</name>
<evidence type="ECO:0008006" key="3">
    <source>
        <dbReference type="Google" id="ProtNLM"/>
    </source>
</evidence>
<dbReference type="Pfam" id="PF12096">
    <property type="entry name" value="DUF3572"/>
    <property type="match status" value="1"/>
</dbReference>
<sequence length="92" mass="9948">MNSAAAEVLAIKALGWLAAQEDLLGVFMGSSGIQPDELRTKAGDPEFLGAVLDFITMDDAWVVQFCNDNGLAYEEPLRARQALPGGQQVHWT</sequence>
<dbReference type="EMBL" id="FMJB01000044">
    <property type="protein sequence ID" value="SCM67157.1"/>
    <property type="molecule type" value="Genomic_DNA"/>
</dbReference>
<dbReference type="AlphaFoldDB" id="A0A1M4MZE0"/>